<dbReference type="PANTHER" id="PTHR11802">
    <property type="entry name" value="SERINE PROTEASE FAMILY S10 SERINE CARBOXYPEPTIDASE"/>
    <property type="match status" value="1"/>
</dbReference>
<dbReference type="InterPro" id="IPR001563">
    <property type="entry name" value="Peptidase_S10"/>
</dbReference>
<dbReference type="PROSITE" id="PS51257">
    <property type="entry name" value="PROKAR_LIPOPROTEIN"/>
    <property type="match status" value="1"/>
</dbReference>
<evidence type="ECO:0000256" key="1">
    <source>
        <dbReference type="ARBA" id="ARBA00009431"/>
    </source>
</evidence>
<dbReference type="Proteomes" id="UP000324832">
    <property type="component" value="Unassembled WGS sequence"/>
</dbReference>
<dbReference type="AlphaFoldDB" id="A0A5E4PUJ2"/>
<dbReference type="Pfam" id="PF00450">
    <property type="entry name" value="Peptidase_S10"/>
    <property type="match status" value="3"/>
</dbReference>
<protein>
    <recommendedName>
        <fullName evidence="7">Carboxypeptidase</fullName>
        <ecNumber evidence="7">3.4.16.-</ecNumber>
    </recommendedName>
</protein>
<name>A0A5E4PUJ2_9NEOP</name>
<dbReference type="EMBL" id="FZQP02000437">
    <property type="protein sequence ID" value="VVC88944.1"/>
    <property type="molecule type" value="Genomic_DNA"/>
</dbReference>
<gene>
    <name evidence="8" type="ORF">LSINAPIS_LOCUS2191</name>
</gene>
<dbReference type="GO" id="GO:0004185">
    <property type="term" value="F:serine-type carboxypeptidase activity"/>
    <property type="evidence" value="ECO:0007669"/>
    <property type="project" value="UniProtKB-UniRule"/>
</dbReference>
<dbReference type="PRINTS" id="PR00724">
    <property type="entry name" value="CRBOXYPTASEC"/>
</dbReference>
<evidence type="ECO:0000256" key="3">
    <source>
        <dbReference type="ARBA" id="ARBA00022670"/>
    </source>
</evidence>
<dbReference type="SUPFAM" id="SSF53474">
    <property type="entry name" value="alpha/beta-Hydrolases"/>
    <property type="match status" value="2"/>
</dbReference>
<evidence type="ECO:0000256" key="7">
    <source>
        <dbReference type="RuleBase" id="RU361156"/>
    </source>
</evidence>
<evidence type="ECO:0000256" key="5">
    <source>
        <dbReference type="ARBA" id="ARBA00022801"/>
    </source>
</evidence>
<dbReference type="Gene3D" id="3.40.50.1820">
    <property type="entry name" value="alpha/beta hydrolase"/>
    <property type="match status" value="2"/>
</dbReference>
<dbReference type="InterPro" id="IPR018202">
    <property type="entry name" value="Ser_caboxypep_ser_AS"/>
</dbReference>
<keyword evidence="9" id="KW-1185">Reference proteome</keyword>
<evidence type="ECO:0000313" key="9">
    <source>
        <dbReference type="Proteomes" id="UP000324832"/>
    </source>
</evidence>
<evidence type="ECO:0000256" key="4">
    <source>
        <dbReference type="ARBA" id="ARBA00022729"/>
    </source>
</evidence>
<dbReference type="GO" id="GO:0006508">
    <property type="term" value="P:proteolysis"/>
    <property type="evidence" value="ECO:0007669"/>
    <property type="project" value="UniProtKB-KW"/>
</dbReference>
<dbReference type="PROSITE" id="PS00560">
    <property type="entry name" value="CARBOXYPEPT_SER_HIS"/>
    <property type="match status" value="1"/>
</dbReference>
<evidence type="ECO:0000256" key="2">
    <source>
        <dbReference type="ARBA" id="ARBA00022645"/>
    </source>
</evidence>
<keyword evidence="2 7" id="KW-0121">Carboxypeptidase</keyword>
<organism evidence="8 9">
    <name type="scientific">Leptidea sinapis</name>
    <dbReference type="NCBI Taxonomy" id="189913"/>
    <lineage>
        <taxon>Eukaryota</taxon>
        <taxon>Metazoa</taxon>
        <taxon>Ecdysozoa</taxon>
        <taxon>Arthropoda</taxon>
        <taxon>Hexapoda</taxon>
        <taxon>Insecta</taxon>
        <taxon>Pterygota</taxon>
        <taxon>Neoptera</taxon>
        <taxon>Endopterygota</taxon>
        <taxon>Lepidoptera</taxon>
        <taxon>Glossata</taxon>
        <taxon>Ditrysia</taxon>
        <taxon>Papilionoidea</taxon>
        <taxon>Pieridae</taxon>
        <taxon>Dismorphiinae</taxon>
        <taxon>Leptidea</taxon>
    </lineage>
</organism>
<dbReference type="PANTHER" id="PTHR11802:SF472">
    <property type="entry name" value="SERINE CARBOXYPEPTIDASE CPVL-RELATED"/>
    <property type="match status" value="1"/>
</dbReference>
<dbReference type="InterPro" id="IPR033124">
    <property type="entry name" value="Ser_caboxypep_his_AS"/>
</dbReference>
<keyword evidence="3 7" id="KW-0645">Protease</keyword>
<comment type="similarity">
    <text evidence="1 7">Belongs to the peptidase S10 family.</text>
</comment>
<dbReference type="PROSITE" id="PS00131">
    <property type="entry name" value="CARBOXYPEPT_SER_SER"/>
    <property type="match status" value="2"/>
</dbReference>
<evidence type="ECO:0000313" key="8">
    <source>
        <dbReference type="EMBL" id="VVC88944.1"/>
    </source>
</evidence>
<reference evidence="8 9" key="1">
    <citation type="submission" date="2017-07" db="EMBL/GenBank/DDBJ databases">
        <authorList>
            <person name="Talla V."/>
            <person name="Backstrom N."/>
        </authorList>
    </citation>
    <scope>NUCLEOTIDE SEQUENCE [LARGE SCALE GENOMIC DNA]</scope>
</reference>
<dbReference type="InterPro" id="IPR029058">
    <property type="entry name" value="AB_hydrolase_fold"/>
</dbReference>
<keyword evidence="5 7" id="KW-0378">Hydrolase</keyword>
<sequence>MFKILLYFILIVSSCHCKVILEFMHKKVDSESPTVTNSSKITGNDKIHDEEKIFAQKDDSDNELDSNIHQNKYIDIHINLPTHAPGSTDIIRNNNKTAKGDDSENEINNEVDVTTDAIIKENTVDNGTALILTPFIETDQINEARNACKVDPTLFLGVNSYSGFFTVNKTYNSNVFFWYFPVENKPVNETPWIIWLQGGPGASSLTGLFDEIGPFRIDYIGTLKRNPYSWLQNHSLVFIDNPIGSGYSFTNNAEGFATDMSTYSDHLYSTVQQFLQVFPELRTAPLYIAGESYAGKYVPALGIMLHRNKNTSGKETNLKGLMMGNAFIDPDMLKNIVQPFYNFGLLDQEQLDMVNPLVTQFQKAIDSNNSIATNQKWQTLVSVLLILSHQKQAYNFLKDDLQIGRYVAFLKLSKIKRAIHVGDIHFSGHLDLMLSCTSAGKNHRTWKWSNSTDFHEATRYPYVFERKPAGSIQIVLCADLYSLPELPPGEAPEPILTFMERTYRSGRGRAGYDAGEPLLLSPLIEDNKLEEARKAAYIDPDQLLPGMDSYAGYLTVNKDYNANLWFWYFPVKGQPVEETPWIIWLQGGPGASSLYGLFTEIGPFFVTGENRLEEIKYSWGKNHSLLFIDNPVGTGFSFTDDDRGYATNQTTIGENLYTALQQFLTLFPELRKAPLTIAGESYAGKHIPSLGVQILWHRQEDEPINLQGLAIGNGFIDPLTLQKYSYFVRETGLVDDKVANFMNQIETAVVQFINDGEMLKAYAVNGAYLDFIQTNDVRRALHVGNTNFTSIGVVYRKLVPDFMGSAKNWLEELLENYRVMLYNGHLDIIVAYHPSVNTYDGLSFSGTSEYRLGKRKPWYHNGELAGYFKTAKNLTEVMVRGAGHMVPADKPAAALGLISAFARGISLDNDTSALVDVEKKSESSNAE</sequence>
<accession>A0A5E4PUJ2</accession>
<feature type="signal peptide" evidence="7">
    <location>
        <begin position="1"/>
        <end position="17"/>
    </location>
</feature>
<evidence type="ECO:0000256" key="6">
    <source>
        <dbReference type="ARBA" id="ARBA00023180"/>
    </source>
</evidence>
<dbReference type="Gene3D" id="3.40.50.12670">
    <property type="match status" value="1"/>
</dbReference>
<keyword evidence="6" id="KW-0325">Glycoprotein</keyword>
<dbReference type="EC" id="3.4.16.-" evidence="7"/>
<keyword evidence="4 7" id="KW-0732">Signal</keyword>
<feature type="chain" id="PRO_5023025817" description="Carboxypeptidase" evidence="7">
    <location>
        <begin position="18"/>
        <end position="927"/>
    </location>
</feature>
<proteinExistence type="inferred from homology"/>